<keyword evidence="1" id="KW-0472">Membrane</keyword>
<dbReference type="PANTHER" id="PTHR21477">
    <property type="entry name" value="ZGC:172139"/>
    <property type="match status" value="1"/>
</dbReference>
<dbReference type="PANTHER" id="PTHR21477:SF31">
    <property type="entry name" value="PROTEIN PHLOEM PROTEIN 2-LIKE A10-LIKE"/>
    <property type="match status" value="1"/>
</dbReference>
<dbReference type="OrthoDB" id="1641131at2759"/>
<name>A0A067K7K1_JATCU</name>
<evidence type="ECO:0000313" key="2">
    <source>
        <dbReference type="EMBL" id="KDP32102.1"/>
    </source>
</evidence>
<keyword evidence="3" id="KW-1185">Reference proteome</keyword>
<feature type="transmembrane region" description="Helical" evidence="1">
    <location>
        <begin position="44"/>
        <end position="62"/>
    </location>
</feature>
<accession>A0A067K7K1</accession>
<organism evidence="2 3">
    <name type="scientific">Jatropha curcas</name>
    <name type="common">Barbados nut</name>
    <dbReference type="NCBI Taxonomy" id="180498"/>
    <lineage>
        <taxon>Eukaryota</taxon>
        <taxon>Viridiplantae</taxon>
        <taxon>Streptophyta</taxon>
        <taxon>Embryophyta</taxon>
        <taxon>Tracheophyta</taxon>
        <taxon>Spermatophyta</taxon>
        <taxon>Magnoliopsida</taxon>
        <taxon>eudicotyledons</taxon>
        <taxon>Gunneridae</taxon>
        <taxon>Pentapetalae</taxon>
        <taxon>rosids</taxon>
        <taxon>fabids</taxon>
        <taxon>Malpighiales</taxon>
        <taxon>Euphorbiaceae</taxon>
        <taxon>Crotonoideae</taxon>
        <taxon>Jatropheae</taxon>
        <taxon>Jatropha</taxon>
    </lineage>
</organism>
<dbReference type="InterPro" id="IPR019141">
    <property type="entry name" value="DUF2045"/>
</dbReference>
<dbReference type="EMBL" id="KK914593">
    <property type="protein sequence ID" value="KDP32102.1"/>
    <property type="molecule type" value="Genomic_DNA"/>
</dbReference>
<keyword evidence="1" id="KW-0812">Transmembrane</keyword>
<reference evidence="2 3" key="1">
    <citation type="journal article" date="2014" name="PLoS ONE">
        <title>Global Analysis of Gene Expression Profiles in Physic Nut (Jatropha curcas L.) Seedlings Exposed to Salt Stress.</title>
        <authorList>
            <person name="Zhang L."/>
            <person name="Zhang C."/>
            <person name="Wu P."/>
            <person name="Chen Y."/>
            <person name="Li M."/>
            <person name="Jiang H."/>
            <person name="Wu G."/>
        </authorList>
    </citation>
    <scope>NUCLEOTIDE SEQUENCE [LARGE SCALE GENOMIC DNA]</scope>
    <source>
        <strain evidence="3">cv. GZQX0401</strain>
        <tissue evidence="2">Young leaves</tissue>
    </source>
</reference>
<dbReference type="AlphaFoldDB" id="A0A067K7K1"/>
<sequence>MNTKKIANFWSQLPSGSFDFELFPMDMQSVKKGVLDYTKKKKRLISILAALGFSSYAAYRVYHLPSITRKRKRISNLLGALISIAEAVSDSAETIGVISKDLKDFLQSESDQIPNSLKQISKVAKSSEFSDSVICLTQALTLGILRGYQSSSRIDYGSTAANNSSFLDKVFDKLSTPAGSGFVSVIVGSFARNLVMALYQDGNSSTRELNSNSDLNSVGLEINSVTKYVDVVCGHKGKELIGDCIQLFVSTAVAVYLDKTMHINTYDEIFAGLTNPKHEKKVREVLVSVCNGAVETLVKTSHQVLTSTEAKSRMAIDQREVESENMFLENEASKDEPEARNSFDEVEDGGWIDKVSSTLAVPSNRRLVLDLTGRVTFETVRSFLEFLVEKIYEGIKKCADVVYEAVVGSSLGVVRYVTAKSSVIATICLSLCLHIMDSSWILMPA</sequence>
<keyword evidence="1" id="KW-1133">Transmembrane helix</keyword>
<evidence type="ECO:0000256" key="1">
    <source>
        <dbReference type="SAM" id="Phobius"/>
    </source>
</evidence>
<gene>
    <name evidence="2" type="ORF">JCGZ_12563</name>
</gene>
<dbReference type="Proteomes" id="UP000027138">
    <property type="component" value="Unassembled WGS sequence"/>
</dbReference>
<evidence type="ECO:0008006" key="4">
    <source>
        <dbReference type="Google" id="ProtNLM"/>
    </source>
</evidence>
<protein>
    <recommendedName>
        <fullName evidence="4">Protein PHLOEM PROTEIN 2-LIKE A10</fullName>
    </recommendedName>
</protein>
<proteinExistence type="predicted"/>
<evidence type="ECO:0000313" key="3">
    <source>
        <dbReference type="Proteomes" id="UP000027138"/>
    </source>
</evidence>